<sequence>MCDWEKIHMACGHAITRRVKYCHFARNDPRHQCFGVQRIVREWRMNTPCPRCGGPY</sequence>
<proteinExistence type="predicted"/>
<dbReference type="EMBL" id="ML995491">
    <property type="protein sequence ID" value="KAF2140022.1"/>
    <property type="molecule type" value="Genomic_DNA"/>
</dbReference>
<keyword evidence="2" id="KW-1185">Reference proteome</keyword>
<evidence type="ECO:0000313" key="2">
    <source>
        <dbReference type="Proteomes" id="UP000799438"/>
    </source>
</evidence>
<protein>
    <submittedName>
        <fullName evidence="1">Uncharacterized protein</fullName>
    </submittedName>
</protein>
<gene>
    <name evidence="1" type="ORF">K452DRAFT_231284</name>
</gene>
<name>A0A6A6B791_9PEZI</name>
<reference evidence="1" key="1">
    <citation type="journal article" date="2020" name="Stud. Mycol.">
        <title>101 Dothideomycetes genomes: a test case for predicting lifestyles and emergence of pathogens.</title>
        <authorList>
            <person name="Haridas S."/>
            <person name="Albert R."/>
            <person name="Binder M."/>
            <person name="Bloem J."/>
            <person name="Labutti K."/>
            <person name="Salamov A."/>
            <person name="Andreopoulos B."/>
            <person name="Baker S."/>
            <person name="Barry K."/>
            <person name="Bills G."/>
            <person name="Bluhm B."/>
            <person name="Cannon C."/>
            <person name="Castanera R."/>
            <person name="Culley D."/>
            <person name="Daum C."/>
            <person name="Ezra D."/>
            <person name="Gonzalez J."/>
            <person name="Henrissat B."/>
            <person name="Kuo A."/>
            <person name="Liang C."/>
            <person name="Lipzen A."/>
            <person name="Lutzoni F."/>
            <person name="Magnuson J."/>
            <person name="Mondo S."/>
            <person name="Nolan M."/>
            <person name="Ohm R."/>
            <person name="Pangilinan J."/>
            <person name="Park H.-J."/>
            <person name="Ramirez L."/>
            <person name="Alfaro M."/>
            <person name="Sun H."/>
            <person name="Tritt A."/>
            <person name="Yoshinaga Y."/>
            <person name="Zwiers L.-H."/>
            <person name="Turgeon B."/>
            <person name="Goodwin S."/>
            <person name="Spatafora J."/>
            <person name="Crous P."/>
            <person name="Grigoriev I."/>
        </authorList>
    </citation>
    <scope>NUCLEOTIDE SEQUENCE</scope>
    <source>
        <strain evidence="1">CBS 121167</strain>
    </source>
</reference>
<dbReference type="GeneID" id="54294653"/>
<evidence type="ECO:0000313" key="1">
    <source>
        <dbReference type="EMBL" id="KAF2140022.1"/>
    </source>
</evidence>
<dbReference type="RefSeq" id="XP_033395735.1">
    <property type="nucleotide sequence ID" value="XM_033537157.1"/>
</dbReference>
<organism evidence="1 2">
    <name type="scientific">Aplosporella prunicola CBS 121167</name>
    <dbReference type="NCBI Taxonomy" id="1176127"/>
    <lineage>
        <taxon>Eukaryota</taxon>
        <taxon>Fungi</taxon>
        <taxon>Dikarya</taxon>
        <taxon>Ascomycota</taxon>
        <taxon>Pezizomycotina</taxon>
        <taxon>Dothideomycetes</taxon>
        <taxon>Dothideomycetes incertae sedis</taxon>
        <taxon>Botryosphaeriales</taxon>
        <taxon>Aplosporellaceae</taxon>
        <taxon>Aplosporella</taxon>
    </lineage>
</organism>
<dbReference type="OrthoDB" id="4966402at2759"/>
<accession>A0A6A6B791</accession>
<dbReference type="Proteomes" id="UP000799438">
    <property type="component" value="Unassembled WGS sequence"/>
</dbReference>
<dbReference type="AlphaFoldDB" id="A0A6A6B791"/>